<proteinExistence type="predicted"/>
<accession>A0AAW0SEU1</accession>
<organism evidence="2 3">
    <name type="scientific">Scylla paramamosain</name>
    <name type="common">Mud crab</name>
    <dbReference type="NCBI Taxonomy" id="85552"/>
    <lineage>
        <taxon>Eukaryota</taxon>
        <taxon>Metazoa</taxon>
        <taxon>Ecdysozoa</taxon>
        <taxon>Arthropoda</taxon>
        <taxon>Crustacea</taxon>
        <taxon>Multicrustacea</taxon>
        <taxon>Malacostraca</taxon>
        <taxon>Eumalacostraca</taxon>
        <taxon>Eucarida</taxon>
        <taxon>Decapoda</taxon>
        <taxon>Pleocyemata</taxon>
        <taxon>Brachyura</taxon>
        <taxon>Eubrachyura</taxon>
        <taxon>Portunoidea</taxon>
        <taxon>Portunidae</taxon>
        <taxon>Portuninae</taxon>
        <taxon>Scylla</taxon>
    </lineage>
</organism>
<dbReference type="EMBL" id="JARAKH010001092">
    <property type="protein sequence ID" value="KAK8373576.1"/>
    <property type="molecule type" value="Genomic_DNA"/>
</dbReference>
<keyword evidence="3" id="KW-1185">Reference proteome</keyword>
<comment type="caution">
    <text evidence="2">The sequence shown here is derived from an EMBL/GenBank/DDBJ whole genome shotgun (WGS) entry which is preliminary data.</text>
</comment>
<evidence type="ECO:0000313" key="3">
    <source>
        <dbReference type="Proteomes" id="UP001487740"/>
    </source>
</evidence>
<dbReference type="Proteomes" id="UP001487740">
    <property type="component" value="Unassembled WGS sequence"/>
</dbReference>
<dbReference type="AlphaFoldDB" id="A0AAW0SEU1"/>
<protein>
    <submittedName>
        <fullName evidence="2">Uncharacterized protein</fullName>
    </submittedName>
</protein>
<evidence type="ECO:0000256" key="1">
    <source>
        <dbReference type="SAM" id="MobiDB-lite"/>
    </source>
</evidence>
<feature type="compositionally biased region" description="Polar residues" evidence="1">
    <location>
        <begin position="36"/>
        <end position="61"/>
    </location>
</feature>
<reference evidence="2 3" key="1">
    <citation type="submission" date="2023-03" db="EMBL/GenBank/DDBJ databases">
        <title>High-quality genome of Scylla paramamosain provides insights in environmental adaptation.</title>
        <authorList>
            <person name="Zhang L."/>
        </authorList>
    </citation>
    <scope>NUCLEOTIDE SEQUENCE [LARGE SCALE GENOMIC DNA]</scope>
    <source>
        <strain evidence="2">LZ_2023a</strain>
        <tissue evidence="2">Muscle</tissue>
    </source>
</reference>
<feature type="region of interest" description="Disordered" evidence="1">
    <location>
        <begin position="34"/>
        <end position="92"/>
    </location>
</feature>
<gene>
    <name evidence="2" type="ORF">O3P69_012613</name>
</gene>
<name>A0AAW0SEU1_SCYPA</name>
<sequence length="204" mass="22433">MSNPSGVLRHIPSVYSVTKESQAWHSFERSPPAVTLVQSPLPSTQSSKRTAQIDAQPSLFQPNPAKPSLFQPNPAHSNSFQPNPAYSSPIQPIPAYSSPIQLTPTHSSPIQPIPAYSSPIYLTPTHSSPIQTIPAHFSPIQPNPLGGRDSDGQEEDSDGGQCRDALSHLPPGFARHVEHQKCCREQSEGTFRSRVKLMEMFKWH</sequence>
<evidence type="ECO:0000313" key="2">
    <source>
        <dbReference type="EMBL" id="KAK8373576.1"/>
    </source>
</evidence>
<feature type="compositionally biased region" description="Polar residues" evidence="1">
    <location>
        <begin position="70"/>
        <end position="90"/>
    </location>
</feature>
<feature type="region of interest" description="Disordered" evidence="1">
    <location>
        <begin position="132"/>
        <end position="163"/>
    </location>
</feature>